<organism evidence="3 4">
    <name type="scientific">Salinimicrobium sediminis</name>
    <dbReference type="NCBI Taxonomy" id="1343891"/>
    <lineage>
        <taxon>Bacteria</taxon>
        <taxon>Pseudomonadati</taxon>
        <taxon>Bacteroidota</taxon>
        <taxon>Flavobacteriia</taxon>
        <taxon>Flavobacteriales</taxon>
        <taxon>Flavobacteriaceae</taxon>
        <taxon>Salinimicrobium</taxon>
    </lineage>
</organism>
<dbReference type="InterPro" id="IPR011250">
    <property type="entry name" value="OMP/PagP_B-barrel"/>
</dbReference>
<feature type="signal peptide" evidence="1">
    <location>
        <begin position="1"/>
        <end position="18"/>
    </location>
</feature>
<dbReference type="AlphaFoldDB" id="A0A285X7C9"/>
<gene>
    <name evidence="3" type="ORF">SAMN06296241_2831</name>
</gene>
<protein>
    <submittedName>
        <fullName evidence="3">Outer membrane protein beta-barrel domain-containing protein</fullName>
    </submittedName>
</protein>
<feature type="chain" id="PRO_5012515757" evidence="1">
    <location>
        <begin position="19"/>
        <end position="181"/>
    </location>
</feature>
<keyword evidence="1" id="KW-0732">Signal</keyword>
<dbReference type="Proteomes" id="UP000219193">
    <property type="component" value="Unassembled WGS sequence"/>
</dbReference>
<evidence type="ECO:0000313" key="3">
    <source>
        <dbReference type="EMBL" id="SOC81257.1"/>
    </source>
</evidence>
<sequence>MKKIFFAVILLIAGTVTAQEFEFGAKAGLNFATLEGDGFENLDSRTGFLVGLVAELPVSKRFSVQPELLYSSQGATASGDRTFKLDYVSLPLMGKIYIVEGFSFEVGPQVGINVVSKEEHGGEKKEIQDIETLEFAGALGAGYRFPGNLFFQARYIWGLNPAWEFQELKNRVFQLSAGYKF</sequence>
<reference evidence="4" key="1">
    <citation type="submission" date="2017-09" db="EMBL/GenBank/DDBJ databases">
        <authorList>
            <person name="Varghese N."/>
            <person name="Submissions S."/>
        </authorList>
    </citation>
    <scope>NUCLEOTIDE SEQUENCE [LARGE SCALE GENOMIC DNA]</scope>
    <source>
        <strain evidence="4">CGMCC 1.12641</strain>
    </source>
</reference>
<evidence type="ECO:0000313" key="4">
    <source>
        <dbReference type="Proteomes" id="UP000219193"/>
    </source>
</evidence>
<evidence type="ECO:0000259" key="2">
    <source>
        <dbReference type="Pfam" id="PF13568"/>
    </source>
</evidence>
<dbReference type="InterPro" id="IPR025665">
    <property type="entry name" value="Beta-barrel_OMP_2"/>
</dbReference>
<dbReference type="EMBL" id="OCMF01000004">
    <property type="protein sequence ID" value="SOC81257.1"/>
    <property type="molecule type" value="Genomic_DNA"/>
</dbReference>
<dbReference type="SUPFAM" id="SSF56925">
    <property type="entry name" value="OMPA-like"/>
    <property type="match status" value="1"/>
</dbReference>
<feature type="domain" description="Outer membrane protein beta-barrel" evidence="2">
    <location>
        <begin position="18"/>
        <end position="161"/>
    </location>
</feature>
<keyword evidence="4" id="KW-1185">Reference proteome</keyword>
<evidence type="ECO:0000256" key="1">
    <source>
        <dbReference type="SAM" id="SignalP"/>
    </source>
</evidence>
<name>A0A285X7C9_9FLAO</name>
<accession>A0A285X7C9</accession>
<dbReference type="RefSeq" id="WP_179670553.1">
    <property type="nucleotide sequence ID" value="NZ_OCMF01000004.1"/>
</dbReference>
<proteinExistence type="predicted"/>
<dbReference type="Pfam" id="PF13568">
    <property type="entry name" value="OMP_b-brl_2"/>
    <property type="match status" value="1"/>
</dbReference>